<comment type="caution">
    <text evidence="3">The sequence shown here is derived from an EMBL/GenBank/DDBJ whole genome shotgun (WGS) entry which is preliminary data.</text>
</comment>
<dbReference type="Pfam" id="PF19081">
    <property type="entry name" value="Ig_7"/>
    <property type="match status" value="1"/>
</dbReference>
<sequence>MQKKIFTLIFLTFLSFHSKATFTPVTLTGFNGDAIANGIGNASASTTVDVDGVNYAFVAQDFQATSSSPAPSYYLPTGGALTSLLTPGLGFQLASYSSNNVLRLSGSTSTTNTGTLSFATAQTAGELYVLCTSGSGNSTATITVNFTNSTSQTFTNISVLDWYNGTASVAGIGRVNTTNNITEGTSANPRLYEVKLTLSSTNYSNQIASITVTKTSTSTEILDVLAVSKNDVCTGTPTTTGITPSPATVCSGNAAVLTVNGVPTSAGITYQWQSLSGTTWGNIASATSQSYTTPALTAQAIYRCIVTCSGSSLSVTTNPDTVNVATSFTPPYLETFESIINDNDMPNCMSGTHVGTYIYTRSASIGNNTGNHTPGGTKYAAFRYSCQDTMFTPALNLTAGTTYQIGFWYNTDGLSGWTTLGAAIGTTPNSAAMTTTIGTPLSGPTNMTYQQYTGTFTPTTSGVYFVGIYCKANSIPWYISIDDISVNISTCAGTPTAGTAAASVTGGCAATNFTLSITGGSTGSGISRQWQSASSATGPWTNLASGTTTTYSVSGITATTYYRNYVSCSGSGLGDTSNVVTVNKYPLVYTATTSGTVCAGSNVTLNTSNPTPGATYQWSGPNSFSATTASAIINNATTAANGSYTLTTTVNGCTASQSVTVTVNPKPVITATGTNPTTCGGTNGTLIVSGLTANTAYVIAYTFNSSASTHNITTTATGSYTFTGMSTGTYSNISATSAAGCVSDPVNPVTISNPVSVPDPIAGSNAPICTGATLSLNASSTLSGVVYHWSGPNGFTSTTQNPSISNATVAASGTYTVYTTYQACTSNTVSVNAAVNPKPNANIYVSNSTTICQGSFVTLSVSTVAPGNTYQWQNNGGSIGGANGNTYDANADGNYRVIVNNASGCSDTSTVIPVTVIALPASAITHSGPLTICQGNSTLLEGPTGTGYSYQWYKDGSQISGATNIDYSAKNAGFYTLIVTGTGGCNAVSAGVTVTVSTPVTPIITFDGSALSTSGFASYQWYKDNTPIPGATNATLTITSNGYYTVTGTDAAGCTTMSAMALISTLNVGNLTVNGNDVNIYPNPASTMVHIDAAAKLNVQIRNLEGQTVMTKKAASDIDISGIANGVYMISLTDKDGNLIKIDRLIIVH</sequence>
<feature type="chain" id="PRO_5016018449" description="Ig-like domain-containing protein" evidence="1">
    <location>
        <begin position="21"/>
        <end position="1149"/>
    </location>
</feature>
<keyword evidence="4" id="KW-1185">Reference proteome</keyword>
<dbReference type="NCBIfam" id="TIGR04183">
    <property type="entry name" value="Por_Secre_tail"/>
    <property type="match status" value="1"/>
</dbReference>
<dbReference type="Gene3D" id="2.60.120.260">
    <property type="entry name" value="Galactose-binding domain-like"/>
    <property type="match status" value="1"/>
</dbReference>
<reference evidence="3 4" key="1">
    <citation type="submission" date="2018-06" db="EMBL/GenBank/DDBJ databases">
        <title>Mucibacter soli gen. nov., sp. nov., a new member of the family Chitinophagaceae producing mucin.</title>
        <authorList>
            <person name="Kim M.-K."/>
            <person name="Park S."/>
            <person name="Kim T.-S."/>
            <person name="Joung Y."/>
            <person name="Han J.-H."/>
            <person name="Kim S.B."/>
        </authorList>
    </citation>
    <scope>NUCLEOTIDE SEQUENCE [LARGE SCALE GENOMIC DNA]</scope>
    <source>
        <strain evidence="3 4">R1-15</strain>
    </source>
</reference>
<dbReference type="PROSITE" id="PS50835">
    <property type="entry name" value="IG_LIKE"/>
    <property type="match status" value="1"/>
</dbReference>
<feature type="signal peptide" evidence="1">
    <location>
        <begin position="1"/>
        <end position="20"/>
    </location>
</feature>
<evidence type="ECO:0000256" key="1">
    <source>
        <dbReference type="SAM" id="SignalP"/>
    </source>
</evidence>
<evidence type="ECO:0000259" key="2">
    <source>
        <dbReference type="PROSITE" id="PS50835"/>
    </source>
</evidence>
<dbReference type="OrthoDB" id="629398at2"/>
<gene>
    <name evidence="3" type="ORF">DN068_10175</name>
</gene>
<dbReference type="Gene3D" id="2.60.40.10">
    <property type="entry name" value="Immunoglobulins"/>
    <property type="match status" value="5"/>
</dbReference>
<evidence type="ECO:0000313" key="3">
    <source>
        <dbReference type="EMBL" id="PZF72775.1"/>
    </source>
</evidence>
<dbReference type="AlphaFoldDB" id="A0A2W2ABI1"/>
<proteinExistence type="predicted"/>
<dbReference type="InterPro" id="IPR026444">
    <property type="entry name" value="Secre_tail"/>
</dbReference>
<dbReference type="RefSeq" id="WP_110998809.1">
    <property type="nucleotide sequence ID" value="NZ_QKTW01000016.1"/>
</dbReference>
<feature type="domain" description="Ig-like" evidence="2">
    <location>
        <begin position="913"/>
        <end position="1001"/>
    </location>
</feature>
<organism evidence="3 4">
    <name type="scientific">Taibaiella soli</name>
    <dbReference type="NCBI Taxonomy" id="1649169"/>
    <lineage>
        <taxon>Bacteria</taxon>
        <taxon>Pseudomonadati</taxon>
        <taxon>Bacteroidota</taxon>
        <taxon>Chitinophagia</taxon>
        <taxon>Chitinophagales</taxon>
        <taxon>Chitinophagaceae</taxon>
        <taxon>Taibaiella</taxon>
    </lineage>
</organism>
<dbReference type="Pfam" id="PF18962">
    <property type="entry name" value="Por_Secre_tail"/>
    <property type="match status" value="1"/>
</dbReference>
<protein>
    <recommendedName>
        <fullName evidence="2">Ig-like domain-containing protein</fullName>
    </recommendedName>
</protein>
<evidence type="ECO:0000313" key="4">
    <source>
        <dbReference type="Proteomes" id="UP000248745"/>
    </source>
</evidence>
<dbReference type="InterPro" id="IPR007110">
    <property type="entry name" value="Ig-like_dom"/>
</dbReference>
<dbReference type="InterPro" id="IPR013783">
    <property type="entry name" value="Ig-like_fold"/>
</dbReference>
<dbReference type="InterPro" id="IPR044023">
    <property type="entry name" value="Ig_7"/>
</dbReference>
<keyword evidence="1" id="KW-0732">Signal</keyword>
<dbReference type="EMBL" id="QKTW01000016">
    <property type="protein sequence ID" value="PZF72775.1"/>
    <property type="molecule type" value="Genomic_DNA"/>
</dbReference>
<name>A0A2W2ABI1_9BACT</name>
<dbReference type="Gene3D" id="2.60.40.2700">
    <property type="match status" value="1"/>
</dbReference>
<accession>A0A2W2ABI1</accession>
<dbReference type="Proteomes" id="UP000248745">
    <property type="component" value="Unassembled WGS sequence"/>
</dbReference>